<keyword evidence="1" id="KW-0175">Coiled coil</keyword>
<feature type="coiled-coil region" evidence="1">
    <location>
        <begin position="71"/>
        <end position="100"/>
    </location>
</feature>
<evidence type="ECO:0000313" key="3">
    <source>
        <dbReference type="Proteomes" id="UP001568698"/>
    </source>
</evidence>
<sequence length="214" mass="24040">MVKDSRTFKSQTLAREFLDGEGFKVNSSTFSRHARAGYIGENAEGEFEADALLAYARQRLKRKESGKTVSAEEKERMDAKSRAELDLLEAKAARERIKQRREEGGIIELEDHLNDLAARMAFFSLQLDGYAVQQAEASVDVLVGKRLDGVEKIIALVDGDPGKVRDLAAYFERQVPELSEVCLVKKQQWLQAFSRERVFVVDLDEAIGDVDVQA</sequence>
<keyword evidence="3" id="KW-1185">Reference proteome</keyword>
<name>A0ABV4K237_9BACT</name>
<dbReference type="EMBL" id="JBGLYH010000023">
    <property type="protein sequence ID" value="MEZ7197013.1"/>
    <property type="molecule type" value="Genomic_DNA"/>
</dbReference>
<gene>
    <name evidence="2" type="ORF">AB6M95_09665</name>
</gene>
<evidence type="ECO:0000256" key="1">
    <source>
        <dbReference type="SAM" id="Coils"/>
    </source>
</evidence>
<evidence type="ECO:0000313" key="2">
    <source>
        <dbReference type="EMBL" id="MEZ7197013.1"/>
    </source>
</evidence>
<organism evidence="2 3">
    <name type="scientific">Pseudodesulfovibrio karagichevae</name>
    <dbReference type="NCBI Taxonomy" id="3239305"/>
    <lineage>
        <taxon>Bacteria</taxon>
        <taxon>Pseudomonadati</taxon>
        <taxon>Thermodesulfobacteriota</taxon>
        <taxon>Desulfovibrionia</taxon>
        <taxon>Desulfovibrionales</taxon>
        <taxon>Desulfovibrionaceae</taxon>
    </lineage>
</organism>
<evidence type="ECO:0008006" key="4">
    <source>
        <dbReference type="Google" id="ProtNLM"/>
    </source>
</evidence>
<accession>A0ABV4K237</accession>
<dbReference type="RefSeq" id="WP_371386532.1">
    <property type="nucleotide sequence ID" value="NZ_JBGLYH010000023.1"/>
</dbReference>
<protein>
    <recommendedName>
        <fullName evidence="4">Terminase small subunit</fullName>
    </recommendedName>
</protein>
<reference evidence="2 3" key="1">
    <citation type="submission" date="2024-08" db="EMBL/GenBank/DDBJ databases">
        <title>Sulfate-reducing bacteria isolated from formation water of the oil field in Kazakhstan and description of Pseudodesulfovibrio sp.</title>
        <authorList>
            <person name="Bidzhieva S.K."/>
            <person name="Tourova T.P."/>
            <person name="Grouzdev D.S."/>
            <person name="Beletsky A.V."/>
            <person name="Sokolova D.S."/>
            <person name="Samigullina S.R."/>
            <person name="Poltaraus A.B."/>
            <person name="Avtukh A.N."/>
            <person name="Tereshina V.M."/>
            <person name="Zhaparov N.S."/>
            <person name="Mardanov A.V."/>
            <person name="Nazina T.N."/>
        </authorList>
    </citation>
    <scope>NUCLEOTIDE SEQUENCE [LARGE SCALE GENOMIC DNA]</scope>
    <source>
        <strain evidence="2 3">9FUS</strain>
    </source>
</reference>
<dbReference type="Proteomes" id="UP001568698">
    <property type="component" value="Unassembled WGS sequence"/>
</dbReference>
<comment type="caution">
    <text evidence="2">The sequence shown here is derived from an EMBL/GenBank/DDBJ whole genome shotgun (WGS) entry which is preliminary data.</text>
</comment>
<proteinExistence type="predicted"/>